<accession>A0A841RJL2</accession>
<feature type="transmembrane region" description="Helical" evidence="1">
    <location>
        <begin position="342"/>
        <end position="363"/>
    </location>
</feature>
<dbReference type="EMBL" id="JACHGJ010000012">
    <property type="protein sequence ID" value="MBB6482482.1"/>
    <property type="molecule type" value="Genomic_DNA"/>
</dbReference>
<feature type="domain" description="Heparan-alpha-glucosaminide N-acetyltransferase catalytic" evidence="2">
    <location>
        <begin position="15"/>
        <end position="233"/>
    </location>
</feature>
<comment type="caution">
    <text evidence="3">The sequence shown here is derived from an EMBL/GenBank/DDBJ whole genome shotgun (WGS) entry which is preliminary data.</text>
</comment>
<dbReference type="Pfam" id="PF07786">
    <property type="entry name" value="HGSNAT_cat"/>
    <property type="match status" value="1"/>
</dbReference>
<feature type="transmembrane region" description="Helical" evidence="1">
    <location>
        <begin position="102"/>
        <end position="125"/>
    </location>
</feature>
<keyword evidence="4" id="KW-1185">Reference proteome</keyword>
<dbReference type="PANTHER" id="PTHR40407:SF1">
    <property type="entry name" value="HEPARAN-ALPHA-GLUCOSAMINIDE N-ACETYLTRANSFERASE CATALYTIC DOMAIN-CONTAINING PROTEIN"/>
    <property type="match status" value="1"/>
</dbReference>
<feature type="transmembrane region" description="Helical" evidence="1">
    <location>
        <begin position="226"/>
        <end position="245"/>
    </location>
</feature>
<dbReference type="InterPro" id="IPR012429">
    <property type="entry name" value="HGSNAT_cat"/>
</dbReference>
<evidence type="ECO:0000313" key="4">
    <source>
        <dbReference type="Proteomes" id="UP000587760"/>
    </source>
</evidence>
<dbReference type="Proteomes" id="UP000587760">
    <property type="component" value="Unassembled WGS sequence"/>
</dbReference>
<feature type="transmembrane region" description="Helical" evidence="1">
    <location>
        <begin position="310"/>
        <end position="330"/>
    </location>
</feature>
<dbReference type="AlphaFoldDB" id="A0A841RJL2"/>
<keyword evidence="1" id="KW-0812">Transmembrane</keyword>
<name>A0A841RJL2_9SPIO</name>
<keyword evidence="1" id="KW-1133">Transmembrane helix</keyword>
<organism evidence="3 4">
    <name type="scientific">Spirochaeta isovalerica</name>
    <dbReference type="NCBI Taxonomy" id="150"/>
    <lineage>
        <taxon>Bacteria</taxon>
        <taxon>Pseudomonadati</taxon>
        <taxon>Spirochaetota</taxon>
        <taxon>Spirochaetia</taxon>
        <taxon>Spirochaetales</taxon>
        <taxon>Spirochaetaceae</taxon>
        <taxon>Spirochaeta</taxon>
    </lineage>
</organism>
<feature type="transmembrane region" description="Helical" evidence="1">
    <location>
        <begin position="59"/>
        <end position="81"/>
    </location>
</feature>
<evidence type="ECO:0000313" key="3">
    <source>
        <dbReference type="EMBL" id="MBB6482482.1"/>
    </source>
</evidence>
<dbReference type="PANTHER" id="PTHR40407">
    <property type="entry name" value="MEMBRANE PROTEIN-LIKE PROTEIN"/>
    <property type="match status" value="1"/>
</dbReference>
<evidence type="ECO:0000256" key="1">
    <source>
        <dbReference type="SAM" id="Phobius"/>
    </source>
</evidence>
<feature type="transmembrane region" description="Helical" evidence="1">
    <location>
        <begin position="272"/>
        <end position="290"/>
    </location>
</feature>
<proteinExistence type="predicted"/>
<protein>
    <submittedName>
        <fullName evidence="3">Putative membrane protein</fullName>
    </submittedName>
</protein>
<feature type="transmembrane region" description="Helical" evidence="1">
    <location>
        <begin position="131"/>
        <end position="155"/>
    </location>
</feature>
<sequence>MNRTNDYVLELEQNRILSIDILRAIVMILMVLDHTRSSWNGGTGIDPTDIVNTYPALFFTRWITHFCAPIFVILTGMSAFISKKYHSKSNKLCFSLLFKRGLLLILLELTVLSIFWGGTVLQVIWVIGVSMIILSILQFFPSRLVGLLGLLIISFHNLIPEFQSSDLFSNLLLSILHQSRVIKISSQYEIMVLYPLIPWIGVMAFGYSLGEIFFWKQSSRVKFLKITGLIFIALFIILRIFNIYGNPVPFQVQDSFVFTIISFLNLEKYPPSFLYLLMTIGPMFLMLIFLERFKPQENNPFIIFGRTPLFFYIVHLFLILFVSATFRDILGYDTIHFSLSLIYTYIVWVIMLVLLYPISKYYYNLKFIKKLRWTKYL</sequence>
<feature type="transmembrane region" description="Helical" evidence="1">
    <location>
        <begin position="192"/>
        <end position="214"/>
    </location>
</feature>
<keyword evidence="1" id="KW-0472">Membrane</keyword>
<evidence type="ECO:0000259" key="2">
    <source>
        <dbReference type="Pfam" id="PF07786"/>
    </source>
</evidence>
<gene>
    <name evidence="3" type="ORF">HNR50_004181</name>
</gene>
<dbReference type="RefSeq" id="WP_184748720.1">
    <property type="nucleotide sequence ID" value="NZ_JACHGJ010000012.1"/>
</dbReference>
<reference evidence="3 4" key="1">
    <citation type="submission" date="2020-08" db="EMBL/GenBank/DDBJ databases">
        <title>Genomic Encyclopedia of Type Strains, Phase IV (KMG-IV): sequencing the most valuable type-strain genomes for metagenomic binning, comparative biology and taxonomic classification.</title>
        <authorList>
            <person name="Goeker M."/>
        </authorList>
    </citation>
    <scope>NUCLEOTIDE SEQUENCE [LARGE SCALE GENOMIC DNA]</scope>
    <source>
        <strain evidence="3 4">DSM 2461</strain>
    </source>
</reference>